<organism evidence="5">
    <name type="scientific">marine metagenome</name>
    <dbReference type="NCBI Taxonomy" id="408172"/>
    <lineage>
        <taxon>unclassified sequences</taxon>
        <taxon>metagenomes</taxon>
        <taxon>ecological metagenomes</taxon>
    </lineage>
</organism>
<accession>A0A381RW62</accession>
<evidence type="ECO:0000256" key="2">
    <source>
        <dbReference type="ARBA" id="ARBA00022692"/>
    </source>
</evidence>
<evidence type="ECO:0000313" key="5">
    <source>
        <dbReference type="EMBL" id="SUZ95361.1"/>
    </source>
</evidence>
<reference evidence="5" key="1">
    <citation type="submission" date="2018-05" db="EMBL/GenBank/DDBJ databases">
        <authorList>
            <person name="Lanie J.A."/>
            <person name="Ng W.-L."/>
            <person name="Kazmierczak K.M."/>
            <person name="Andrzejewski T.M."/>
            <person name="Davidsen T.M."/>
            <person name="Wayne K.J."/>
            <person name="Tettelin H."/>
            <person name="Glass J.I."/>
            <person name="Rusch D."/>
            <person name="Podicherti R."/>
            <person name="Tsui H.-C.T."/>
            <person name="Winkler M.E."/>
        </authorList>
    </citation>
    <scope>NUCLEOTIDE SEQUENCE</scope>
</reference>
<evidence type="ECO:0000256" key="3">
    <source>
        <dbReference type="ARBA" id="ARBA00022989"/>
    </source>
</evidence>
<evidence type="ECO:0000256" key="1">
    <source>
        <dbReference type="ARBA" id="ARBA00004141"/>
    </source>
</evidence>
<feature type="non-terminal residue" evidence="5">
    <location>
        <position position="34"/>
    </location>
</feature>
<keyword evidence="2" id="KW-0812">Transmembrane</keyword>
<name>A0A381RW62_9ZZZZ</name>
<proteinExistence type="predicted"/>
<comment type="subcellular location">
    <subcellularLocation>
        <location evidence="1">Membrane</location>
        <topology evidence="1">Multi-pass membrane protein</topology>
    </subcellularLocation>
</comment>
<dbReference type="AlphaFoldDB" id="A0A381RW62"/>
<dbReference type="EMBL" id="UINC01002318">
    <property type="protein sequence ID" value="SUZ95361.1"/>
    <property type="molecule type" value="Genomic_DNA"/>
</dbReference>
<dbReference type="GO" id="GO:0016020">
    <property type="term" value="C:membrane"/>
    <property type="evidence" value="ECO:0007669"/>
    <property type="project" value="UniProtKB-SubCell"/>
</dbReference>
<evidence type="ECO:0000256" key="4">
    <source>
        <dbReference type="ARBA" id="ARBA00023136"/>
    </source>
</evidence>
<keyword evidence="3" id="KW-1133">Transmembrane helix</keyword>
<protein>
    <submittedName>
        <fullName evidence="5">Uncharacterized protein</fullName>
    </submittedName>
</protein>
<dbReference type="Pfam" id="PF00420">
    <property type="entry name" value="Oxidored_q2"/>
    <property type="match status" value="1"/>
</dbReference>
<dbReference type="InterPro" id="IPR039428">
    <property type="entry name" value="NUOK/Mnh_C1-like"/>
</dbReference>
<keyword evidence="4" id="KW-0472">Membrane</keyword>
<gene>
    <name evidence="5" type="ORF">METZ01_LOCUS48215</name>
</gene>
<sequence>MVLIGIFGVLLRRNLLFMLLSLEIMLNGSALAFV</sequence>
<dbReference type="Gene3D" id="1.10.287.3510">
    <property type="match status" value="1"/>
</dbReference>